<keyword evidence="2" id="KW-0472">Membrane</keyword>
<dbReference type="AlphaFoldDB" id="A0A9P5U3T4"/>
<protein>
    <recommendedName>
        <fullName evidence="3">DUF6534 domain-containing protein</fullName>
    </recommendedName>
</protein>
<feature type="transmembrane region" description="Helical" evidence="2">
    <location>
        <begin position="175"/>
        <end position="198"/>
    </location>
</feature>
<feature type="region of interest" description="Disordered" evidence="1">
    <location>
        <begin position="311"/>
        <end position="331"/>
    </location>
</feature>
<accession>A0A9P5U3T4</accession>
<feature type="transmembrane region" description="Helical" evidence="2">
    <location>
        <begin position="102"/>
        <end position="125"/>
    </location>
</feature>
<proteinExistence type="predicted"/>
<reference evidence="4" key="1">
    <citation type="submission" date="2020-11" db="EMBL/GenBank/DDBJ databases">
        <authorList>
            <consortium name="DOE Joint Genome Institute"/>
            <person name="Ahrendt S."/>
            <person name="Riley R."/>
            <person name="Andreopoulos W."/>
            <person name="Labutti K."/>
            <person name="Pangilinan J."/>
            <person name="Ruiz-Duenas F.J."/>
            <person name="Barrasa J.M."/>
            <person name="Sanchez-Garcia M."/>
            <person name="Camarero S."/>
            <person name="Miyauchi S."/>
            <person name="Serrano A."/>
            <person name="Linde D."/>
            <person name="Babiker R."/>
            <person name="Drula E."/>
            <person name="Ayuso-Fernandez I."/>
            <person name="Pacheco R."/>
            <person name="Padilla G."/>
            <person name="Ferreira P."/>
            <person name="Barriuso J."/>
            <person name="Kellner H."/>
            <person name="Castanera R."/>
            <person name="Alfaro M."/>
            <person name="Ramirez L."/>
            <person name="Pisabarro A.G."/>
            <person name="Kuo A."/>
            <person name="Tritt A."/>
            <person name="Lipzen A."/>
            <person name="He G."/>
            <person name="Yan M."/>
            <person name="Ng V."/>
            <person name="Cullen D."/>
            <person name="Martin F."/>
            <person name="Rosso M.-N."/>
            <person name="Henrissat B."/>
            <person name="Hibbett D."/>
            <person name="Martinez A.T."/>
            <person name="Grigoriev I.V."/>
        </authorList>
    </citation>
    <scope>NUCLEOTIDE SEQUENCE</scope>
    <source>
        <strain evidence="4">AH 40177</strain>
    </source>
</reference>
<evidence type="ECO:0000259" key="3">
    <source>
        <dbReference type="Pfam" id="PF20152"/>
    </source>
</evidence>
<keyword evidence="2" id="KW-1133">Transmembrane helix</keyword>
<evidence type="ECO:0000256" key="1">
    <source>
        <dbReference type="SAM" id="MobiDB-lite"/>
    </source>
</evidence>
<feature type="transmembrane region" description="Helical" evidence="2">
    <location>
        <begin position="62"/>
        <end position="82"/>
    </location>
</feature>
<keyword evidence="2" id="KW-0812">Transmembrane</keyword>
<feature type="domain" description="DUF6534" evidence="3">
    <location>
        <begin position="183"/>
        <end position="269"/>
    </location>
</feature>
<sequence length="355" mass="39603">MSAIPPLLPDRPTPLTQAMYSDIYGGSLLCGIFTVLLYGVSLLQTYMYFLRYQQDHIAMKSLVFGVWTVATLHTALVCHTMYHYLILCYIDPLALINGVWSIYTSVAVGIVICFIVQSFFAKMLWHLTNGWLKIMLALTYAILIVGQLVFGLLFVIKAIELWQLTKLSVLVDWTLAPMCILRVVSDTLTAVTLSYVLYDSRSGAKQTMKLIKALVIYAMERFILTTLVVISQTTVLYAKPQSIWALVIEEVTVHLYINSFLATLNARNHLRKIAHGEVTYTVSMPSFARNTAQSKSGPTTDTELEVSVISPSTGRTAESHSTPDNLTHELGDSQYQFGGVKVVKTMSNSSFNTEI</sequence>
<feature type="transmembrane region" description="Helical" evidence="2">
    <location>
        <begin position="137"/>
        <end position="155"/>
    </location>
</feature>
<feature type="compositionally biased region" description="Polar residues" evidence="1">
    <location>
        <begin position="311"/>
        <end position="325"/>
    </location>
</feature>
<dbReference type="OrthoDB" id="3012488at2759"/>
<gene>
    <name evidence="4" type="ORF">BDP27DRAFT_201500</name>
</gene>
<dbReference type="InterPro" id="IPR045339">
    <property type="entry name" value="DUF6534"/>
</dbReference>
<dbReference type="PANTHER" id="PTHR40465:SF1">
    <property type="entry name" value="DUF6534 DOMAIN-CONTAINING PROTEIN"/>
    <property type="match status" value="1"/>
</dbReference>
<feature type="transmembrane region" description="Helical" evidence="2">
    <location>
        <begin position="210"/>
        <end position="231"/>
    </location>
</feature>
<dbReference type="Proteomes" id="UP000772434">
    <property type="component" value="Unassembled WGS sequence"/>
</dbReference>
<feature type="transmembrane region" description="Helical" evidence="2">
    <location>
        <begin position="243"/>
        <end position="264"/>
    </location>
</feature>
<evidence type="ECO:0000313" key="4">
    <source>
        <dbReference type="EMBL" id="KAF9064053.1"/>
    </source>
</evidence>
<keyword evidence="5" id="KW-1185">Reference proteome</keyword>
<organism evidence="4 5">
    <name type="scientific">Rhodocollybia butyracea</name>
    <dbReference type="NCBI Taxonomy" id="206335"/>
    <lineage>
        <taxon>Eukaryota</taxon>
        <taxon>Fungi</taxon>
        <taxon>Dikarya</taxon>
        <taxon>Basidiomycota</taxon>
        <taxon>Agaricomycotina</taxon>
        <taxon>Agaricomycetes</taxon>
        <taxon>Agaricomycetidae</taxon>
        <taxon>Agaricales</taxon>
        <taxon>Marasmiineae</taxon>
        <taxon>Omphalotaceae</taxon>
        <taxon>Rhodocollybia</taxon>
    </lineage>
</organism>
<name>A0A9P5U3T4_9AGAR</name>
<dbReference type="Pfam" id="PF20152">
    <property type="entry name" value="DUF6534"/>
    <property type="match status" value="1"/>
</dbReference>
<feature type="transmembrane region" description="Helical" evidence="2">
    <location>
        <begin position="23"/>
        <end position="50"/>
    </location>
</feature>
<comment type="caution">
    <text evidence="4">The sequence shown here is derived from an EMBL/GenBank/DDBJ whole genome shotgun (WGS) entry which is preliminary data.</text>
</comment>
<dbReference type="EMBL" id="JADNRY010000132">
    <property type="protein sequence ID" value="KAF9064053.1"/>
    <property type="molecule type" value="Genomic_DNA"/>
</dbReference>
<evidence type="ECO:0000313" key="5">
    <source>
        <dbReference type="Proteomes" id="UP000772434"/>
    </source>
</evidence>
<evidence type="ECO:0000256" key="2">
    <source>
        <dbReference type="SAM" id="Phobius"/>
    </source>
</evidence>
<dbReference type="PANTHER" id="PTHR40465">
    <property type="entry name" value="CHROMOSOME 1, WHOLE GENOME SHOTGUN SEQUENCE"/>
    <property type="match status" value="1"/>
</dbReference>